<geneLocation type="plasmid" evidence="2">
    <name>1</name>
</geneLocation>
<organism evidence="2">
    <name type="scientific">Pseudomonas aeruginosa</name>
    <dbReference type="NCBI Taxonomy" id="287"/>
    <lineage>
        <taxon>Bacteria</taxon>
        <taxon>Pseudomonadati</taxon>
        <taxon>Pseudomonadota</taxon>
        <taxon>Gammaproteobacteria</taxon>
        <taxon>Pseudomonadales</taxon>
        <taxon>Pseudomonadaceae</taxon>
        <taxon>Pseudomonas</taxon>
    </lineage>
</organism>
<dbReference type="AlphaFoldDB" id="A0A5E5RBD1"/>
<feature type="transmembrane region" description="Helical" evidence="1">
    <location>
        <begin position="280"/>
        <end position="302"/>
    </location>
</feature>
<feature type="transmembrane region" description="Helical" evidence="1">
    <location>
        <begin position="68"/>
        <end position="86"/>
    </location>
</feature>
<feature type="transmembrane region" description="Helical" evidence="1">
    <location>
        <begin position="338"/>
        <end position="358"/>
    </location>
</feature>
<reference evidence="2" key="1">
    <citation type="submission" date="2019-09" db="EMBL/GenBank/DDBJ databases">
        <authorList>
            <person name="Gross C."/>
            <person name="Bohn E."/>
        </authorList>
    </citation>
    <scope>NUCLEOTIDE SEQUENCE</scope>
    <source>
        <strain evidence="2">ID40</strain>
        <plasmid evidence="2">1</plasmid>
    </source>
</reference>
<evidence type="ECO:0000256" key="1">
    <source>
        <dbReference type="SAM" id="Phobius"/>
    </source>
</evidence>
<protein>
    <submittedName>
        <fullName evidence="2">Uncharacterized protein</fullName>
    </submittedName>
</protein>
<evidence type="ECO:0000313" key="2">
    <source>
        <dbReference type="EMBL" id="VVH85297.1"/>
    </source>
</evidence>
<accession>A0A5E5RBD1</accession>
<feature type="transmembrane region" description="Helical" evidence="1">
    <location>
        <begin position="222"/>
        <end position="243"/>
    </location>
</feature>
<keyword evidence="2" id="KW-0614">Plasmid</keyword>
<gene>
    <name evidence="2" type="ORF">TUEID40_06520</name>
</gene>
<feature type="transmembrane region" description="Helical" evidence="1">
    <location>
        <begin position="120"/>
        <end position="141"/>
    </location>
</feature>
<keyword evidence="1" id="KW-1133">Transmembrane helix</keyword>
<feature type="transmembrane region" description="Helical" evidence="1">
    <location>
        <begin position="148"/>
        <end position="167"/>
    </location>
</feature>
<keyword evidence="1" id="KW-0472">Membrane</keyword>
<feature type="transmembrane region" description="Helical" evidence="1">
    <location>
        <begin position="6"/>
        <end position="23"/>
    </location>
</feature>
<name>A0A5E5RBD1_PSEAI</name>
<feature type="transmembrane region" description="Helical" evidence="1">
    <location>
        <begin position="249"/>
        <end position="268"/>
    </location>
</feature>
<dbReference type="EMBL" id="LR700249">
    <property type="protein sequence ID" value="VVH85297.1"/>
    <property type="molecule type" value="Genomic_DNA"/>
</dbReference>
<sequence length="385" mass="42816">MSTMWLVVVMCALMFSALGYLFSRWRYARLLAASGVSLASLPKVKASRAGTSVRWRQRRWVRIGGQSLAWAALFFSPLLLMIPATADAALSETFRSVFAGEVSRFVVGIMGDYTNPVNQWSRMLLGFCFFVLIVTEATIFVLDGLNTLRLVTAFVSLSITVAFWLGYDYGTSAMWGVGVAISQGMQSFLVGNTDNFFFIQWVKIAFDNVKFEDMGIWDGMKFWQYSTAWEIVAFVLEVVYWLASMWSELGYGLAKIVGVVFIPFYMLESTRPLFDGWLRFFVGFIILTVILKATMVLSALLVRFTLYDLGMNFNGSWGEPTEVVTFAKEQLYLLSDSAAALCVAILFVFSSFVFASILGSGAGSMSGALGKAANMVSRGVTKKFF</sequence>
<keyword evidence="1" id="KW-0812">Transmembrane</keyword>
<proteinExistence type="predicted"/>